<dbReference type="HOGENOM" id="CLU_2540739_0_0_9"/>
<dbReference type="Proteomes" id="UP000003494">
    <property type="component" value="Unassembled WGS sequence"/>
</dbReference>
<organism evidence="1 2">
    <name type="scientific">Shuttleworthella satelles DSM 14600</name>
    <dbReference type="NCBI Taxonomy" id="626523"/>
    <lineage>
        <taxon>Bacteria</taxon>
        <taxon>Bacillati</taxon>
        <taxon>Bacillota</taxon>
        <taxon>Clostridia</taxon>
        <taxon>Lachnospirales</taxon>
        <taxon>Lachnospiraceae</taxon>
        <taxon>Shuttleworthella</taxon>
    </lineage>
</organism>
<dbReference type="STRING" id="626523.GCWU000342_00229"/>
<name>C4G8D3_9FIRM</name>
<dbReference type="EMBL" id="ACIP02000001">
    <property type="protein sequence ID" value="EEP28880.1"/>
    <property type="molecule type" value="Genomic_DNA"/>
</dbReference>
<accession>C4G8D3</accession>
<reference evidence="1" key="1">
    <citation type="submission" date="2009-04" db="EMBL/GenBank/DDBJ databases">
        <authorList>
            <person name="Weinstock G."/>
            <person name="Sodergren E."/>
            <person name="Clifton S."/>
            <person name="Fulton L."/>
            <person name="Fulton B."/>
            <person name="Courtney L."/>
            <person name="Fronick C."/>
            <person name="Harrison M."/>
            <person name="Strong C."/>
            <person name="Farmer C."/>
            <person name="Delahaunty K."/>
            <person name="Markovic C."/>
            <person name="Hall O."/>
            <person name="Minx P."/>
            <person name="Tomlinson C."/>
            <person name="Mitreva M."/>
            <person name="Nelson J."/>
            <person name="Hou S."/>
            <person name="Wollam A."/>
            <person name="Pepin K.H."/>
            <person name="Johnson M."/>
            <person name="Bhonagiri V."/>
            <person name="Nash W.E."/>
            <person name="Warren W."/>
            <person name="Chinwalla A."/>
            <person name="Mardis E.R."/>
            <person name="Wilson R.K."/>
        </authorList>
    </citation>
    <scope>NUCLEOTIDE SEQUENCE [LARGE SCALE GENOMIC DNA]</scope>
    <source>
        <strain evidence="1">DSM 14600</strain>
    </source>
</reference>
<evidence type="ECO:0000313" key="2">
    <source>
        <dbReference type="Proteomes" id="UP000003494"/>
    </source>
</evidence>
<proteinExistence type="predicted"/>
<comment type="caution">
    <text evidence="1">The sequence shown here is derived from an EMBL/GenBank/DDBJ whole genome shotgun (WGS) entry which is preliminary data.</text>
</comment>
<sequence length="83" mass="9345">MFFCRQQVRTSILSGGLDAVERWTAIGVSIKKRAQKGLFAGSKYSKMETEVSVYLWTWKACRACIQEVEFMIVHANAVNKGAL</sequence>
<gene>
    <name evidence="1" type="ORF">GCWU000342_00229</name>
</gene>
<keyword evidence="2" id="KW-1185">Reference proteome</keyword>
<evidence type="ECO:0000313" key="1">
    <source>
        <dbReference type="EMBL" id="EEP28880.1"/>
    </source>
</evidence>
<dbReference type="AlphaFoldDB" id="C4G8D3"/>
<protein>
    <submittedName>
        <fullName evidence="1">Uncharacterized protein</fullName>
    </submittedName>
</protein>